<evidence type="ECO:0000256" key="5">
    <source>
        <dbReference type="ARBA" id="ARBA00023242"/>
    </source>
</evidence>
<reference evidence="8 9" key="1">
    <citation type="submission" date="2017-03" db="EMBL/GenBank/DDBJ databases">
        <title>Genomes of endolithic fungi from Antarctica.</title>
        <authorList>
            <person name="Coleine C."/>
            <person name="Masonjones S."/>
            <person name="Stajich J.E."/>
        </authorList>
    </citation>
    <scope>NUCLEOTIDE SEQUENCE [LARGE SCALE GENOMIC DNA]</scope>
    <source>
        <strain evidence="8 9">CCFEE 6314</strain>
    </source>
</reference>
<gene>
    <name evidence="6" type="primary">MED10</name>
    <name evidence="8" type="ORF">B0A52_05301</name>
</gene>
<dbReference type="OrthoDB" id="337270at2759"/>
<proteinExistence type="inferred from homology"/>
<evidence type="ECO:0000256" key="4">
    <source>
        <dbReference type="ARBA" id="ARBA00023163"/>
    </source>
</evidence>
<keyword evidence="3 6" id="KW-0805">Transcription regulation</keyword>
<dbReference type="GO" id="GO:0016592">
    <property type="term" value="C:mediator complex"/>
    <property type="evidence" value="ECO:0007669"/>
    <property type="project" value="InterPro"/>
</dbReference>
<evidence type="ECO:0000256" key="6">
    <source>
        <dbReference type="RuleBase" id="RU364146"/>
    </source>
</evidence>
<keyword evidence="5 6" id="KW-0539">Nucleus</keyword>
<keyword evidence="4 6" id="KW-0804">Transcription</keyword>
<accession>A0A438N4V0</accession>
<dbReference type="Pfam" id="PF09748">
    <property type="entry name" value="Med10"/>
    <property type="match status" value="1"/>
</dbReference>
<dbReference type="AlphaFoldDB" id="A0A438N4V0"/>
<dbReference type="InterPro" id="IPR019145">
    <property type="entry name" value="Mediator_Med10"/>
</dbReference>
<comment type="similarity">
    <text evidence="2 6">Belongs to the Mediator complex subunit 10 family.</text>
</comment>
<protein>
    <recommendedName>
        <fullName evidence="6">Mediator of RNA polymerase II transcription subunit 10</fullName>
    </recommendedName>
    <alternativeName>
        <fullName evidence="6">Mediator complex subunit 10</fullName>
    </alternativeName>
</protein>
<comment type="subcellular location">
    <subcellularLocation>
        <location evidence="1 6">Nucleus</location>
    </subcellularLocation>
</comment>
<dbReference type="Proteomes" id="UP000288859">
    <property type="component" value="Unassembled WGS sequence"/>
</dbReference>
<comment type="function">
    <text evidence="6">Component of the Mediator complex, a coactivator involved in the regulated transcription of nearly all RNA polymerase II-dependent genes. Mediator functions as a bridge to convey information from gene-specific regulatory proteins to the basal RNA polymerase II transcription machinery. Mediator is recruited to promoters by direct interactions with regulatory proteins and serves as a scaffold for the assembly of a functional preinitiation complex with RNA polymerase II and the general transcription factors.</text>
</comment>
<keyword evidence="6" id="KW-0010">Activator</keyword>
<organism evidence="8 9">
    <name type="scientific">Exophiala mesophila</name>
    <name type="common">Black yeast-like fungus</name>
    <dbReference type="NCBI Taxonomy" id="212818"/>
    <lineage>
        <taxon>Eukaryota</taxon>
        <taxon>Fungi</taxon>
        <taxon>Dikarya</taxon>
        <taxon>Ascomycota</taxon>
        <taxon>Pezizomycotina</taxon>
        <taxon>Eurotiomycetes</taxon>
        <taxon>Chaetothyriomycetidae</taxon>
        <taxon>Chaetothyriales</taxon>
        <taxon>Herpotrichiellaceae</taxon>
        <taxon>Exophiala</taxon>
    </lineage>
</organism>
<evidence type="ECO:0000256" key="3">
    <source>
        <dbReference type="ARBA" id="ARBA00023015"/>
    </source>
</evidence>
<name>A0A438N4V0_EXOME</name>
<dbReference type="VEuPathDB" id="FungiDB:PV10_09010"/>
<comment type="caution">
    <text evidence="8">The sequence shown here is derived from an EMBL/GenBank/DDBJ whole genome shotgun (WGS) entry which is preliminary data.</text>
</comment>
<feature type="region of interest" description="Disordered" evidence="7">
    <location>
        <begin position="1"/>
        <end position="123"/>
    </location>
</feature>
<evidence type="ECO:0000256" key="1">
    <source>
        <dbReference type="ARBA" id="ARBA00004123"/>
    </source>
</evidence>
<evidence type="ECO:0000256" key="2">
    <source>
        <dbReference type="ARBA" id="ARBA00005389"/>
    </source>
</evidence>
<dbReference type="GO" id="GO:0003712">
    <property type="term" value="F:transcription coregulator activity"/>
    <property type="evidence" value="ECO:0007669"/>
    <property type="project" value="InterPro"/>
</dbReference>
<comment type="subunit">
    <text evidence="6">Component of the Mediator complex.</text>
</comment>
<evidence type="ECO:0000313" key="9">
    <source>
        <dbReference type="Proteomes" id="UP000288859"/>
    </source>
</evidence>
<feature type="compositionally biased region" description="Polar residues" evidence="7">
    <location>
        <begin position="229"/>
        <end position="253"/>
    </location>
</feature>
<feature type="compositionally biased region" description="Pro residues" evidence="7">
    <location>
        <begin position="48"/>
        <end position="57"/>
    </location>
</feature>
<feature type="compositionally biased region" description="Basic residues" evidence="7">
    <location>
        <begin position="1"/>
        <end position="12"/>
    </location>
</feature>
<feature type="region of interest" description="Disordered" evidence="7">
    <location>
        <begin position="214"/>
        <end position="257"/>
    </location>
</feature>
<dbReference type="GO" id="GO:0006357">
    <property type="term" value="P:regulation of transcription by RNA polymerase II"/>
    <property type="evidence" value="ECO:0007669"/>
    <property type="project" value="InterPro"/>
</dbReference>
<evidence type="ECO:0000313" key="8">
    <source>
        <dbReference type="EMBL" id="RVX70649.1"/>
    </source>
</evidence>
<dbReference type="EMBL" id="NAJM01000022">
    <property type="protein sequence ID" value="RVX70649.1"/>
    <property type="molecule type" value="Genomic_DNA"/>
</dbReference>
<evidence type="ECO:0000256" key="7">
    <source>
        <dbReference type="SAM" id="MobiDB-lite"/>
    </source>
</evidence>
<sequence length="418" mass="45019">MPPKSGTRRRGGGRGATPVAAQAARDSAQLPPPHSPFASTVSWQTPMPAEPPKPKPPARGSTADTRGRGRGRGRGQPRSMARANHDTQPGSASPRARGTPSRPQPESQATDDRPSSHFTTLKIRPANLRAFPSFTSITNSGSSEPFSTLVYKALPGSAAGSLDQAAPSPLPSLISCDTDISYTGSETCAATPGSPKDLGQFSLESAVTAFQREKETTKPLFVRQRSTTEKTSNTSQKRNRSQNKQTRSHQSPTACRPNALMAPVKDNMGVHVALKDTIQHLYDVQATTHAYVPDSNDLLVDKFTNLTNSLAHLQTLTSKTASPHNPIHQVSIAPEIIDYVDDGRNPDIFTREFVENVQRGNAVVNGKRRAFKDFSQVLAGVIKTRFPGLEEDVNEIMDDAGFVTGHSVKKEIDGQNGT</sequence>